<feature type="transmembrane region" description="Helical" evidence="1">
    <location>
        <begin position="139"/>
        <end position="160"/>
    </location>
</feature>
<organism evidence="2 3">
    <name type="scientific">Methylobacterium frigidaeris</name>
    <dbReference type="NCBI Taxonomy" id="2038277"/>
    <lineage>
        <taxon>Bacteria</taxon>
        <taxon>Pseudomonadati</taxon>
        <taxon>Pseudomonadota</taxon>
        <taxon>Alphaproteobacteria</taxon>
        <taxon>Hyphomicrobiales</taxon>
        <taxon>Methylobacteriaceae</taxon>
        <taxon>Methylobacterium</taxon>
    </lineage>
</organism>
<dbReference type="Gene3D" id="3.40.50.1820">
    <property type="entry name" value="alpha/beta hydrolase"/>
    <property type="match status" value="1"/>
</dbReference>
<dbReference type="SUPFAM" id="SSF53474">
    <property type="entry name" value="alpha/beta-Hydrolases"/>
    <property type="match status" value="1"/>
</dbReference>
<reference evidence="2" key="1">
    <citation type="journal article" date="2016" name="Front. Microbiol.">
        <title>Genome Sequence of the Piezophilic, Mesophilic Sulfate-Reducing Bacterium Desulfovibrio indicus J2T.</title>
        <authorList>
            <person name="Cao J."/>
            <person name="Maignien L."/>
            <person name="Shao Z."/>
            <person name="Alain K."/>
            <person name="Jebbar M."/>
        </authorList>
    </citation>
    <scope>NUCLEOTIDE SEQUENCE</scope>
    <source>
        <strain evidence="2">JCM 32048</strain>
    </source>
</reference>
<keyword evidence="1" id="KW-0472">Membrane</keyword>
<accession>A0AA37HGG4</accession>
<dbReference type="InterPro" id="IPR029058">
    <property type="entry name" value="AB_hydrolase_fold"/>
</dbReference>
<feature type="transmembrane region" description="Helical" evidence="1">
    <location>
        <begin position="172"/>
        <end position="199"/>
    </location>
</feature>
<name>A0AA37HGG4_9HYPH</name>
<proteinExistence type="predicted"/>
<protein>
    <recommendedName>
        <fullName evidence="4">Alpha/beta hydrolase</fullName>
    </recommendedName>
</protein>
<evidence type="ECO:0000313" key="2">
    <source>
        <dbReference type="EMBL" id="GJD65339.1"/>
    </source>
</evidence>
<dbReference type="EMBL" id="BPQJ01000038">
    <property type="protein sequence ID" value="GJD65339.1"/>
    <property type="molecule type" value="Genomic_DNA"/>
</dbReference>
<reference evidence="2" key="2">
    <citation type="submission" date="2021-08" db="EMBL/GenBank/DDBJ databases">
        <authorList>
            <person name="Tani A."/>
            <person name="Ola A."/>
            <person name="Ogura Y."/>
            <person name="Katsura K."/>
            <person name="Hayashi T."/>
        </authorList>
    </citation>
    <scope>NUCLEOTIDE SEQUENCE</scope>
    <source>
        <strain evidence="2">JCM 32048</strain>
    </source>
</reference>
<dbReference type="AlphaFoldDB" id="A0AA37HGG4"/>
<evidence type="ECO:0008006" key="4">
    <source>
        <dbReference type="Google" id="ProtNLM"/>
    </source>
</evidence>
<gene>
    <name evidence="2" type="ORF">MPEAHAMD_5527</name>
</gene>
<dbReference type="Proteomes" id="UP001055286">
    <property type="component" value="Unassembled WGS sequence"/>
</dbReference>
<keyword evidence="1" id="KW-1133">Transmembrane helix</keyword>
<evidence type="ECO:0000313" key="3">
    <source>
        <dbReference type="Proteomes" id="UP001055286"/>
    </source>
</evidence>
<evidence type="ECO:0000256" key="1">
    <source>
        <dbReference type="SAM" id="Phobius"/>
    </source>
</evidence>
<keyword evidence="1" id="KW-0812">Transmembrane</keyword>
<sequence length="452" mass="50460">MAFVVPWKHDKGYRIAASGWRDADDRAAMTTQIGYTPPDAAARGQGRDSLPVRRRHVVYLPGYDPESGKRYRALFAREFSRYAKRFDLGQRSITRAETRPDGLVQTWTVETGHPGAETRTTYEVLLWDDLVRADFRRPLIASMALLTAGILHSLVTGKLFRLYGLNWKYGNVILYPFGMTVILGALAALLGTGVARLLVGWLPSLAAGGIGALAGIGLVLAATPLLDRIFLRQLINDWVFNWQHSNGWRADYEARLTLFADHVAGICRAGEVDEVLIVGHSSGGLTAAEVAARVLERDLPESPRLSLLTLGAGLPLVTINPRARRVRADVMRLVESERLVWADYQAPQDWMNFPGFNPARDLGETPAGPVRNPLIRSTKFREIIVPDVYRRISFRPFRMHFQFLMANDLPGEYDFFALTLGPQALRDRVLAPEIVPLRPEAAPEPVPVHREI</sequence>
<keyword evidence="3" id="KW-1185">Reference proteome</keyword>
<comment type="caution">
    <text evidence="2">The sequence shown here is derived from an EMBL/GenBank/DDBJ whole genome shotgun (WGS) entry which is preliminary data.</text>
</comment>
<feature type="transmembrane region" description="Helical" evidence="1">
    <location>
        <begin position="205"/>
        <end position="226"/>
    </location>
</feature>